<dbReference type="InterPro" id="IPR001647">
    <property type="entry name" value="HTH_TetR"/>
</dbReference>
<dbReference type="GO" id="GO:0000976">
    <property type="term" value="F:transcription cis-regulatory region binding"/>
    <property type="evidence" value="ECO:0007669"/>
    <property type="project" value="TreeGrafter"/>
</dbReference>
<dbReference type="EMBL" id="LPWF01000027">
    <property type="protein sequence ID" value="ODR96987.1"/>
    <property type="molecule type" value="Genomic_DNA"/>
</dbReference>
<dbReference type="SUPFAM" id="SSF48498">
    <property type="entry name" value="Tetracyclin repressor-like, C-terminal domain"/>
    <property type="match status" value="1"/>
</dbReference>
<dbReference type="GO" id="GO:0003700">
    <property type="term" value="F:DNA-binding transcription factor activity"/>
    <property type="evidence" value="ECO:0007669"/>
    <property type="project" value="TreeGrafter"/>
</dbReference>
<evidence type="ECO:0000313" key="7">
    <source>
        <dbReference type="EMBL" id="ODR96987.1"/>
    </source>
</evidence>
<feature type="domain" description="HTH tetR-type" evidence="6">
    <location>
        <begin position="24"/>
        <end position="84"/>
    </location>
</feature>
<dbReference type="AlphaFoldDB" id="A0A1E3VTZ2"/>
<evidence type="ECO:0000256" key="3">
    <source>
        <dbReference type="ARBA" id="ARBA00023163"/>
    </source>
</evidence>
<evidence type="ECO:0000256" key="5">
    <source>
        <dbReference type="SAM" id="MobiDB-lite"/>
    </source>
</evidence>
<sequence>MSKTQPKSELKGPDRSARKRVRKDDRPQEIVAAAFEEFASHGYAGTRLEDVAARAKVSKGLPYLYFKTKEELFKAVVRSVITSHFDTIRNEMESTTLSVEDFLKGPFLKFVQELVCSRRVLIVRLLIAEGHKHPELTAFYFDNVVARGLETLRALIDRGVARGEFRETALRDYPQLLIAPMLMAVIWRALFEHHHHLDTDALLKTHIDLMVDAVRAPQSKGDVS</sequence>
<feature type="region of interest" description="Disordered" evidence="5">
    <location>
        <begin position="1"/>
        <end position="25"/>
    </location>
</feature>
<protein>
    <recommendedName>
        <fullName evidence="6">HTH tetR-type domain-containing protein</fullName>
    </recommendedName>
</protein>
<dbReference type="SUPFAM" id="SSF46689">
    <property type="entry name" value="Homeodomain-like"/>
    <property type="match status" value="1"/>
</dbReference>
<name>A0A1E3VTZ2_9HYPH</name>
<proteinExistence type="predicted"/>
<dbReference type="PROSITE" id="PS50977">
    <property type="entry name" value="HTH_TETR_2"/>
    <property type="match status" value="1"/>
</dbReference>
<dbReference type="Gene3D" id="1.10.357.10">
    <property type="entry name" value="Tetracycline Repressor, domain 2"/>
    <property type="match status" value="1"/>
</dbReference>
<dbReference type="PANTHER" id="PTHR30055:SF223">
    <property type="entry name" value="HTH-TYPE TRANSCRIPTIONAL REGULATOR UIDR"/>
    <property type="match status" value="1"/>
</dbReference>
<dbReference type="RefSeq" id="WP_069442015.1">
    <property type="nucleotide sequence ID" value="NZ_LPWF01000027.1"/>
</dbReference>
<dbReference type="InterPro" id="IPR036271">
    <property type="entry name" value="Tet_transcr_reg_TetR-rel_C_sf"/>
</dbReference>
<dbReference type="STRING" id="1774969.AUC69_12685"/>
<accession>A0A1E3VTZ2</accession>
<reference evidence="7 8" key="1">
    <citation type="journal article" date="2016" name="Environ. Microbiol.">
        <title>New Methyloceanibacter diversity from North Sea sediments includes methanotroph containing solely the soluble methane monooxygenase.</title>
        <authorList>
            <person name="Vekeman B."/>
            <person name="Kerckhof F.M."/>
            <person name="Cremers G."/>
            <person name="de Vos P."/>
            <person name="Vandamme P."/>
            <person name="Boon N."/>
            <person name="Op den Camp H.J."/>
            <person name="Heylen K."/>
        </authorList>
    </citation>
    <scope>NUCLEOTIDE SEQUENCE [LARGE SCALE GENOMIC DNA]</scope>
    <source>
        <strain evidence="7 8">R-67175</strain>
    </source>
</reference>
<feature type="DNA-binding region" description="H-T-H motif" evidence="4">
    <location>
        <begin position="47"/>
        <end position="66"/>
    </location>
</feature>
<dbReference type="Pfam" id="PF00440">
    <property type="entry name" value="TetR_N"/>
    <property type="match status" value="1"/>
</dbReference>
<dbReference type="InterPro" id="IPR009057">
    <property type="entry name" value="Homeodomain-like_sf"/>
</dbReference>
<keyword evidence="8" id="KW-1185">Reference proteome</keyword>
<evidence type="ECO:0000256" key="2">
    <source>
        <dbReference type="ARBA" id="ARBA00023125"/>
    </source>
</evidence>
<keyword evidence="3" id="KW-0804">Transcription</keyword>
<evidence type="ECO:0000313" key="8">
    <source>
        <dbReference type="Proteomes" id="UP000094472"/>
    </source>
</evidence>
<dbReference type="InterPro" id="IPR011075">
    <property type="entry name" value="TetR_C"/>
</dbReference>
<evidence type="ECO:0000256" key="1">
    <source>
        <dbReference type="ARBA" id="ARBA00023015"/>
    </source>
</evidence>
<keyword evidence="2 4" id="KW-0238">DNA-binding</keyword>
<dbReference type="PANTHER" id="PTHR30055">
    <property type="entry name" value="HTH-TYPE TRANSCRIPTIONAL REGULATOR RUTR"/>
    <property type="match status" value="1"/>
</dbReference>
<evidence type="ECO:0000256" key="4">
    <source>
        <dbReference type="PROSITE-ProRule" id="PRU00335"/>
    </source>
</evidence>
<organism evidence="7 8">
    <name type="scientific">Methyloceanibacter superfactus</name>
    <dbReference type="NCBI Taxonomy" id="1774969"/>
    <lineage>
        <taxon>Bacteria</taxon>
        <taxon>Pseudomonadati</taxon>
        <taxon>Pseudomonadota</taxon>
        <taxon>Alphaproteobacteria</taxon>
        <taxon>Hyphomicrobiales</taxon>
        <taxon>Hyphomicrobiaceae</taxon>
        <taxon>Methyloceanibacter</taxon>
    </lineage>
</organism>
<dbReference type="InterPro" id="IPR050109">
    <property type="entry name" value="HTH-type_TetR-like_transc_reg"/>
</dbReference>
<evidence type="ECO:0000259" key="6">
    <source>
        <dbReference type="PROSITE" id="PS50977"/>
    </source>
</evidence>
<comment type="caution">
    <text evidence="7">The sequence shown here is derived from an EMBL/GenBank/DDBJ whole genome shotgun (WGS) entry which is preliminary data.</text>
</comment>
<dbReference type="Proteomes" id="UP000094472">
    <property type="component" value="Unassembled WGS sequence"/>
</dbReference>
<gene>
    <name evidence="7" type="ORF">AUC69_12685</name>
</gene>
<dbReference type="OrthoDB" id="7185252at2"/>
<dbReference type="Pfam" id="PF16859">
    <property type="entry name" value="TetR_C_11"/>
    <property type="match status" value="1"/>
</dbReference>
<keyword evidence="1" id="KW-0805">Transcription regulation</keyword>
<dbReference type="PRINTS" id="PR00455">
    <property type="entry name" value="HTHTETR"/>
</dbReference>